<name>A0A1G7QTC6_9BACT</name>
<evidence type="ECO:0000256" key="1">
    <source>
        <dbReference type="SAM" id="Phobius"/>
    </source>
</evidence>
<evidence type="ECO:0000313" key="2">
    <source>
        <dbReference type="EMBL" id="SDG01778.1"/>
    </source>
</evidence>
<organism evidence="2 3">
    <name type="scientific">Terriglobus roseus</name>
    <dbReference type="NCBI Taxonomy" id="392734"/>
    <lineage>
        <taxon>Bacteria</taxon>
        <taxon>Pseudomonadati</taxon>
        <taxon>Acidobacteriota</taxon>
        <taxon>Terriglobia</taxon>
        <taxon>Terriglobales</taxon>
        <taxon>Acidobacteriaceae</taxon>
        <taxon>Terriglobus</taxon>
    </lineage>
</organism>
<keyword evidence="1" id="KW-0812">Transmembrane</keyword>
<dbReference type="RefSeq" id="WP_083346696.1">
    <property type="nucleotide sequence ID" value="NZ_LT629690.1"/>
</dbReference>
<feature type="transmembrane region" description="Helical" evidence="1">
    <location>
        <begin position="29"/>
        <end position="47"/>
    </location>
</feature>
<keyword evidence="1" id="KW-0472">Membrane</keyword>
<evidence type="ECO:0000313" key="3">
    <source>
        <dbReference type="Proteomes" id="UP000182427"/>
    </source>
</evidence>
<dbReference type="AlphaFoldDB" id="A0A1G7QTC6"/>
<keyword evidence="3" id="KW-1185">Reference proteome</keyword>
<proteinExistence type="predicted"/>
<dbReference type="EMBL" id="LT629690">
    <property type="protein sequence ID" value="SDG01778.1"/>
    <property type="molecule type" value="Genomic_DNA"/>
</dbReference>
<gene>
    <name evidence="2" type="ORF">SAMN05444167_3995</name>
</gene>
<accession>A0A1G7QTC6</accession>
<keyword evidence="1" id="KW-1133">Transmembrane helix</keyword>
<sequence>MRAFDDDGDGRRGDLGAVGRLAMKRIMRAVMSGVLLAGMVAPVAASAQGPRPGQYASSYYGNGYRNDGYRNNGYRDTDYRGGYNGGYRNDGRYYYGNHYNGVGPGTGAAIGGIAGVVLGGLLGGGKGALIGGAAGAGVGAIAGAANQNTHRGYYGY</sequence>
<reference evidence="2 3" key="1">
    <citation type="submission" date="2016-10" db="EMBL/GenBank/DDBJ databases">
        <authorList>
            <person name="de Groot N.N."/>
        </authorList>
    </citation>
    <scope>NUCLEOTIDE SEQUENCE [LARGE SCALE GENOMIC DNA]</scope>
    <source>
        <strain evidence="2 3">GAS232</strain>
    </source>
</reference>
<dbReference type="Proteomes" id="UP000182427">
    <property type="component" value="Chromosome I"/>
</dbReference>
<protein>
    <submittedName>
        <fullName evidence="2">Uncharacterized protein</fullName>
    </submittedName>
</protein>